<feature type="domain" description="NAD(P)-binding" evidence="1">
    <location>
        <begin position="4"/>
        <end position="303"/>
    </location>
</feature>
<dbReference type="Gene3D" id="3.40.50.720">
    <property type="entry name" value="NAD(P)-binding Rossmann-like Domain"/>
    <property type="match status" value="1"/>
</dbReference>
<evidence type="ECO:0000259" key="1">
    <source>
        <dbReference type="Pfam" id="PF16363"/>
    </source>
</evidence>
<protein>
    <submittedName>
        <fullName evidence="2">NAD-dependent dehydratase</fullName>
    </submittedName>
</protein>
<sequence length="324" mass="36691">MKVLVTGGAGFIGRWVVKYLLGRECDVWVLDNLSSGRKDNIFEFEKDPRFNFVEGDILQRGLVEELFELDFDACLHLAAAINVQESLINPEECFEVNVRGTFNILEEARKKDTKVVLISTCMVYKKARDGKPIDEDHPVCPLSPYAATKLAAENLALSYYHGYGLPVAILRPFNTYGPFQRTDSEGGVISIFILRTLKGEVLKVYGRGTQTRDFLYVEDCAEAIVRTALSSRVWGEIINIGTGRDISINHLAELIADDSQKIKHVPHIHPQSEIPKLICDHSKAKRLLNWKPATSLREGIERTKEWINRSGEAYLTKTTNYRIY</sequence>
<gene>
    <name evidence="2" type="ORF">DRJ00_01340</name>
</gene>
<evidence type="ECO:0000313" key="3">
    <source>
        <dbReference type="Proteomes" id="UP000279422"/>
    </source>
</evidence>
<dbReference type="SUPFAM" id="SSF51735">
    <property type="entry name" value="NAD(P)-binding Rossmann-fold domains"/>
    <property type="match status" value="1"/>
</dbReference>
<dbReference type="Gene3D" id="3.90.25.10">
    <property type="entry name" value="UDP-galactose 4-epimerase, domain 1"/>
    <property type="match status" value="1"/>
</dbReference>
<comment type="caution">
    <text evidence="2">The sequence shown here is derived from an EMBL/GenBank/DDBJ whole genome shotgun (WGS) entry which is preliminary data.</text>
</comment>
<dbReference type="InterPro" id="IPR036291">
    <property type="entry name" value="NAD(P)-bd_dom_sf"/>
</dbReference>
<reference evidence="2 3" key="1">
    <citation type="submission" date="2018-06" db="EMBL/GenBank/DDBJ databases">
        <title>Extensive metabolic versatility and redundancy in microbially diverse, dynamic hydrothermal sediments.</title>
        <authorList>
            <person name="Dombrowski N."/>
            <person name="Teske A."/>
            <person name="Baker B.J."/>
        </authorList>
    </citation>
    <scope>NUCLEOTIDE SEQUENCE [LARGE SCALE GENOMIC DNA]</scope>
    <source>
        <strain evidence="2">B47_G16</strain>
    </source>
</reference>
<dbReference type="Proteomes" id="UP000279422">
    <property type="component" value="Unassembled WGS sequence"/>
</dbReference>
<evidence type="ECO:0000313" key="2">
    <source>
        <dbReference type="EMBL" id="RLE10451.1"/>
    </source>
</evidence>
<name>A0A497E5P1_UNCAE</name>
<dbReference type="PANTHER" id="PTHR43000">
    <property type="entry name" value="DTDP-D-GLUCOSE 4,6-DEHYDRATASE-RELATED"/>
    <property type="match status" value="1"/>
</dbReference>
<accession>A0A497E5P1</accession>
<organism evidence="2 3">
    <name type="scientific">Aerophobetes bacterium</name>
    <dbReference type="NCBI Taxonomy" id="2030807"/>
    <lineage>
        <taxon>Bacteria</taxon>
        <taxon>Candidatus Aerophobota</taxon>
    </lineage>
</organism>
<dbReference type="InterPro" id="IPR016040">
    <property type="entry name" value="NAD(P)-bd_dom"/>
</dbReference>
<dbReference type="Pfam" id="PF16363">
    <property type="entry name" value="GDP_Man_Dehyd"/>
    <property type="match status" value="1"/>
</dbReference>
<dbReference type="AlphaFoldDB" id="A0A497E5P1"/>
<proteinExistence type="predicted"/>
<dbReference type="EMBL" id="QMPZ01000008">
    <property type="protein sequence ID" value="RLE10451.1"/>
    <property type="molecule type" value="Genomic_DNA"/>
</dbReference>